<dbReference type="AlphaFoldDB" id="A0A0V8JNY8"/>
<protein>
    <submittedName>
        <fullName evidence="1">Uncharacterized protein</fullName>
    </submittedName>
</protein>
<comment type="caution">
    <text evidence="1">The sequence shown here is derived from an EMBL/GenBank/DDBJ whole genome shotgun (WGS) entry which is preliminary data.</text>
</comment>
<dbReference type="EMBL" id="LNQP01000016">
    <property type="protein sequence ID" value="KSU88698.1"/>
    <property type="molecule type" value="Genomic_DNA"/>
</dbReference>
<gene>
    <name evidence="1" type="ORF">AS180_06025</name>
</gene>
<reference evidence="1 2" key="1">
    <citation type="submission" date="2015-11" db="EMBL/GenBank/DDBJ databases">
        <title>Bacillus caseinolyticus sp nov.</title>
        <authorList>
            <person name="Dastager S.G."/>
            <person name="Mawlankar R."/>
        </authorList>
    </citation>
    <scope>NUCLEOTIDE SEQUENCE [LARGE SCALE GENOMIC DNA]</scope>
    <source>
        <strain evidence="1 2">SGD-V-76</strain>
    </source>
</reference>
<name>A0A0V8JNY8_9BACI</name>
<evidence type="ECO:0000313" key="1">
    <source>
        <dbReference type="EMBL" id="KSU88698.1"/>
    </source>
</evidence>
<evidence type="ECO:0000313" key="2">
    <source>
        <dbReference type="Proteomes" id="UP000053681"/>
    </source>
</evidence>
<organism evidence="1 2">
    <name type="scientific">Priestia veravalensis</name>
    <dbReference type="NCBI Taxonomy" id="1414648"/>
    <lineage>
        <taxon>Bacteria</taxon>
        <taxon>Bacillati</taxon>
        <taxon>Bacillota</taxon>
        <taxon>Bacilli</taxon>
        <taxon>Bacillales</taxon>
        <taxon>Bacillaceae</taxon>
        <taxon>Priestia</taxon>
    </lineage>
</organism>
<dbReference type="RefSeq" id="WP_025911189.1">
    <property type="nucleotide sequence ID" value="NZ_KQ758635.1"/>
</dbReference>
<keyword evidence="2" id="KW-1185">Reference proteome</keyword>
<accession>A0A0V8JNY8</accession>
<proteinExistence type="predicted"/>
<sequence length="78" mass="8815">MEGARFVIENGIKVKYNYRGEIRTGYIQNIGSSRKGFAKFEFVGTNNNGQITTYHTQSGKKFWKTINGKNVPVINPAE</sequence>
<dbReference type="Proteomes" id="UP000053681">
    <property type="component" value="Unassembled WGS sequence"/>
</dbReference>